<evidence type="ECO:0000313" key="2">
    <source>
        <dbReference type="EMBL" id="MFC5819599.1"/>
    </source>
</evidence>
<name>A0ABW1C3B9_9ACTN</name>
<keyword evidence="3" id="KW-1185">Reference proteome</keyword>
<feature type="domain" description="YbaK/aminoacyl-tRNA synthetase-associated" evidence="1">
    <location>
        <begin position="30"/>
        <end position="149"/>
    </location>
</feature>
<reference evidence="3" key="1">
    <citation type="journal article" date="2019" name="Int. J. Syst. Evol. Microbiol.">
        <title>The Global Catalogue of Microorganisms (GCM) 10K type strain sequencing project: providing services to taxonomists for standard genome sequencing and annotation.</title>
        <authorList>
            <consortium name="The Broad Institute Genomics Platform"/>
            <consortium name="The Broad Institute Genome Sequencing Center for Infectious Disease"/>
            <person name="Wu L."/>
            <person name="Ma J."/>
        </authorList>
    </citation>
    <scope>NUCLEOTIDE SEQUENCE [LARGE SCALE GENOMIC DNA]</scope>
    <source>
        <strain evidence="3">CGMCC 4.7106</strain>
    </source>
</reference>
<protein>
    <submittedName>
        <fullName evidence="2">Aminoacyl-tRNA deacylase</fullName>
    </submittedName>
</protein>
<gene>
    <name evidence="2" type="ORF">ACFPUY_31265</name>
</gene>
<accession>A0ABW1C3B9</accession>
<dbReference type="RefSeq" id="WP_219549777.1">
    <property type="nucleotide sequence ID" value="NZ_JAHKRN010000051.1"/>
</dbReference>
<dbReference type="InterPro" id="IPR007214">
    <property type="entry name" value="YbaK/aa-tRNA-synth-assoc-dom"/>
</dbReference>
<organism evidence="2 3">
    <name type="scientific">Nonomuraea harbinensis</name>
    <dbReference type="NCBI Taxonomy" id="1286938"/>
    <lineage>
        <taxon>Bacteria</taxon>
        <taxon>Bacillati</taxon>
        <taxon>Actinomycetota</taxon>
        <taxon>Actinomycetes</taxon>
        <taxon>Streptosporangiales</taxon>
        <taxon>Streptosporangiaceae</taxon>
        <taxon>Nonomuraea</taxon>
    </lineage>
</organism>
<proteinExistence type="predicted"/>
<dbReference type="Proteomes" id="UP001596096">
    <property type="component" value="Unassembled WGS sequence"/>
</dbReference>
<comment type="caution">
    <text evidence="2">The sequence shown here is derived from an EMBL/GenBank/DDBJ whole genome shotgun (WGS) entry which is preliminary data.</text>
</comment>
<evidence type="ECO:0000313" key="3">
    <source>
        <dbReference type="Proteomes" id="UP001596096"/>
    </source>
</evidence>
<dbReference type="Pfam" id="PF04073">
    <property type="entry name" value="tRNA_edit"/>
    <property type="match status" value="1"/>
</dbReference>
<sequence>MKDALAIHRWLLAHQVHHEIVRLPRPITCADELPETISAAPERCVTVTVFEVAPRIGREFVVAVVHPLATPPGPAAVGGLLGVRTVRLARAHVVNRATDYAAGLVGPLLLPDELPLFIDDRLSADTEPVFSATGERHAVLSMRALDLLTLVSGKTVDLRVPQPRGSLEAVAPGH</sequence>
<evidence type="ECO:0000259" key="1">
    <source>
        <dbReference type="Pfam" id="PF04073"/>
    </source>
</evidence>
<dbReference type="EMBL" id="JBHSNW010000020">
    <property type="protein sequence ID" value="MFC5819599.1"/>
    <property type="molecule type" value="Genomic_DNA"/>
</dbReference>